<dbReference type="GO" id="GO:0003676">
    <property type="term" value="F:nucleic acid binding"/>
    <property type="evidence" value="ECO:0007669"/>
    <property type="project" value="InterPro"/>
</dbReference>
<feature type="non-terminal residue" evidence="1">
    <location>
        <position position="75"/>
    </location>
</feature>
<keyword evidence="2" id="KW-1185">Reference proteome</keyword>
<protein>
    <submittedName>
        <fullName evidence="1">Uncharacterized protein</fullName>
    </submittedName>
</protein>
<accession>A0A7T8GRJ7</accession>
<dbReference type="InterPro" id="IPR036397">
    <property type="entry name" value="RNaseH_sf"/>
</dbReference>
<proteinExistence type="predicted"/>
<gene>
    <name evidence="1" type="ORF">FKW44_021224</name>
</gene>
<organism evidence="1 2">
    <name type="scientific">Caligus rogercresseyi</name>
    <name type="common">Sea louse</name>
    <dbReference type="NCBI Taxonomy" id="217165"/>
    <lineage>
        <taxon>Eukaryota</taxon>
        <taxon>Metazoa</taxon>
        <taxon>Ecdysozoa</taxon>
        <taxon>Arthropoda</taxon>
        <taxon>Crustacea</taxon>
        <taxon>Multicrustacea</taxon>
        <taxon>Hexanauplia</taxon>
        <taxon>Copepoda</taxon>
        <taxon>Siphonostomatoida</taxon>
        <taxon>Caligidae</taxon>
        <taxon>Caligus</taxon>
    </lineage>
</organism>
<name>A0A7T8GRJ7_CALRO</name>
<evidence type="ECO:0000313" key="2">
    <source>
        <dbReference type="Proteomes" id="UP000595437"/>
    </source>
</evidence>
<evidence type="ECO:0000313" key="1">
    <source>
        <dbReference type="EMBL" id="QQP36201.1"/>
    </source>
</evidence>
<sequence>RTRRPAHKAKLVQSWLKKNVPNFWDFNTCPPTAPNFNQCDYNCREVGEEGVRHTPQQCGALTASIQSEMNKLDPA</sequence>
<dbReference type="Gene3D" id="3.30.420.10">
    <property type="entry name" value="Ribonuclease H-like superfamily/Ribonuclease H"/>
    <property type="match status" value="1"/>
</dbReference>
<reference evidence="2" key="1">
    <citation type="submission" date="2021-01" db="EMBL/GenBank/DDBJ databases">
        <title>Caligus Genome Assembly.</title>
        <authorList>
            <person name="Gallardo-Escarate C."/>
        </authorList>
    </citation>
    <scope>NUCLEOTIDE SEQUENCE [LARGE SCALE GENOMIC DNA]</scope>
</reference>
<feature type="non-terminal residue" evidence="1">
    <location>
        <position position="1"/>
    </location>
</feature>
<dbReference type="EMBL" id="CP045904">
    <property type="protein sequence ID" value="QQP36201.1"/>
    <property type="molecule type" value="Genomic_DNA"/>
</dbReference>
<dbReference type="AlphaFoldDB" id="A0A7T8GRJ7"/>
<dbReference type="Proteomes" id="UP000595437">
    <property type="component" value="Chromosome 15"/>
</dbReference>